<gene>
    <name evidence="6" type="ORF">ACFQDI_14410</name>
</gene>
<comment type="caution">
    <text evidence="4">Lacks conserved residue(s) required for the propagation of feature annotation.</text>
</comment>
<dbReference type="Proteomes" id="UP001596052">
    <property type="component" value="Unassembled WGS sequence"/>
</dbReference>
<evidence type="ECO:0000313" key="6">
    <source>
        <dbReference type="EMBL" id="MFC5456053.1"/>
    </source>
</evidence>
<feature type="active site" description="Proton acceptor" evidence="4">
    <location>
        <position position="168"/>
    </location>
</feature>
<dbReference type="InterPro" id="IPR050301">
    <property type="entry name" value="NTE"/>
</dbReference>
<keyword evidence="3 4" id="KW-0443">Lipid metabolism</keyword>
<sequence>MSSSPRIAIALGASFMGYATHAGFLAQLHALGVRPVAVSGSSAGAITAGLYAAGLEQEAIRQAVLSPRLYLSFARRTKWLWHQLVNSFLHRYPGFFDPAGASTHFESFVGKRAIESLSNPRLLIALSDLSKHETVFARSGPLATAMAASACVPMLFSPMEFEGRMCTDGGVAHESPIDPWFKDDDIDHIVIHRITQPEKKPSRLPLHRMLDTIASSHAAMNRQILDDRIELARLHGKKLSIIVTHHSRPSPFFPGRLKECYDMGENTARQFFDTQLSGCL</sequence>
<dbReference type="InterPro" id="IPR002641">
    <property type="entry name" value="PNPLA_dom"/>
</dbReference>
<dbReference type="PROSITE" id="PS51635">
    <property type="entry name" value="PNPLA"/>
    <property type="match status" value="1"/>
</dbReference>
<evidence type="ECO:0000259" key="5">
    <source>
        <dbReference type="PROSITE" id="PS51635"/>
    </source>
</evidence>
<organism evidence="6 7">
    <name type="scientific">Prosthecobacter fluviatilis</name>
    <dbReference type="NCBI Taxonomy" id="445931"/>
    <lineage>
        <taxon>Bacteria</taxon>
        <taxon>Pseudomonadati</taxon>
        <taxon>Verrucomicrobiota</taxon>
        <taxon>Verrucomicrobiia</taxon>
        <taxon>Verrucomicrobiales</taxon>
        <taxon>Verrucomicrobiaceae</taxon>
        <taxon>Prosthecobacter</taxon>
    </lineage>
</organism>
<dbReference type="PANTHER" id="PTHR14226:SF78">
    <property type="entry name" value="SLR0060 PROTEIN"/>
    <property type="match status" value="1"/>
</dbReference>
<dbReference type="InterPro" id="IPR016035">
    <property type="entry name" value="Acyl_Trfase/lysoPLipase"/>
</dbReference>
<keyword evidence="1 4" id="KW-0378">Hydrolase</keyword>
<reference evidence="7" key="1">
    <citation type="journal article" date="2019" name="Int. J. Syst. Evol. Microbiol.">
        <title>The Global Catalogue of Microorganisms (GCM) 10K type strain sequencing project: providing services to taxonomists for standard genome sequencing and annotation.</title>
        <authorList>
            <consortium name="The Broad Institute Genomics Platform"/>
            <consortium name="The Broad Institute Genome Sequencing Center for Infectious Disease"/>
            <person name="Wu L."/>
            <person name="Ma J."/>
        </authorList>
    </citation>
    <scope>NUCLEOTIDE SEQUENCE [LARGE SCALE GENOMIC DNA]</scope>
    <source>
        <strain evidence="7">CGMCC 4.1469</strain>
    </source>
</reference>
<dbReference type="Pfam" id="PF01734">
    <property type="entry name" value="Patatin"/>
    <property type="match status" value="1"/>
</dbReference>
<feature type="short sequence motif" description="GXSXG" evidence="4">
    <location>
        <begin position="40"/>
        <end position="44"/>
    </location>
</feature>
<dbReference type="PANTHER" id="PTHR14226">
    <property type="entry name" value="NEUROPATHY TARGET ESTERASE/SWISS CHEESE D.MELANOGASTER"/>
    <property type="match status" value="1"/>
</dbReference>
<accession>A0ABW0KTI2</accession>
<feature type="short sequence motif" description="DGA/G" evidence="4">
    <location>
        <begin position="168"/>
        <end position="170"/>
    </location>
</feature>
<comment type="caution">
    <text evidence="6">The sequence shown here is derived from an EMBL/GenBank/DDBJ whole genome shotgun (WGS) entry which is preliminary data.</text>
</comment>
<dbReference type="Gene3D" id="3.40.1090.10">
    <property type="entry name" value="Cytosolic phospholipase A2 catalytic domain"/>
    <property type="match status" value="2"/>
</dbReference>
<dbReference type="EMBL" id="JBHSMQ010000005">
    <property type="protein sequence ID" value="MFC5456053.1"/>
    <property type="molecule type" value="Genomic_DNA"/>
</dbReference>
<keyword evidence="7" id="KW-1185">Reference proteome</keyword>
<keyword evidence="2 4" id="KW-0442">Lipid degradation</keyword>
<proteinExistence type="predicted"/>
<protein>
    <submittedName>
        <fullName evidence="6">Patatin-like phospholipase family protein</fullName>
    </submittedName>
</protein>
<evidence type="ECO:0000256" key="3">
    <source>
        <dbReference type="ARBA" id="ARBA00023098"/>
    </source>
</evidence>
<feature type="domain" description="PNPLA" evidence="5">
    <location>
        <begin position="9"/>
        <end position="181"/>
    </location>
</feature>
<name>A0ABW0KTI2_9BACT</name>
<dbReference type="RefSeq" id="WP_377167920.1">
    <property type="nucleotide sequence ID" value="NZ_JBHSMQ010000005.1"/>
</dbReference>
<dbReference type="SUPFAM" id="SSF52151">
    <property type="entry name" value="FabD/lysophospholipase-like"/>
    <property type="match status" value="1"/>
</dbReference>
<evidence type="ECO:0000313" key="7">
    <source>
        <dbReference type="Proteomes" id="UP001596052"/>
    </source>
</evidence>
<evidence type="ECO:0000256" key="1">
    <source>
        <dbReference type="ARBA" id="ARBA00022801"/>
    </source>
</evidence>
<feature type="active site" description="Nucleophile" evidence="4">
    <location>
        <position position="42"/>
    </location>
</feature>
<evidence type="ECO:0000256" key="4">
    <source>
        <dbReference type="PROSITE-ProRule" id="PRU01161"/>
    </source>
</evidence>
<evidence type="ECO:0000256" key="2">
    <source>
        <dbReference type="ARBA" id="ARBA00022963"/>
    </source>
</evidence>